<feature type="compositionally biased region" description="Basic and acidic residues" evidence="1">
    <location>
        <begin position="33"/>
        <end position="43"/>
    </location>
</feature>
<sequence length="74" mass="8589">MELLPPEMRLAELGLDLLGCRRLAAVAPVAPRPSKEPPPDPRRHPGQRRRPLLRRRYLQRHRLRHPHSADARSP</sequence>
<evidence type="ECO:0000256" key="1">
    <source>
        <dbReference type="SAM" id="MobiDB-lite"/>
    </source>
</evidence>
<organism evidence="2">
    <name type="scientific">Arundo donax</name>
    <name type="common">Giant reed</name>
    <name type="synonym">Donax arundinaceus</name>
    <dbReference type="NCBI Taxonomy" id="35708"/>
    <lineage>
        <taxon>Eukaryota</taxon>
        <taxon>Viridiplantae</taxon>
        <taxon>Streptophyta</taxon>
        <taxon>Embryophyta</taxon>
        <taxon>Tracheophyta</taxon>
        <taxon>Spermatophyta</taxon>
        <taxon>Magnoliopsida</taxon>
        <taxon>Liliopsida</taxon>
        <taxon>Poales</taxon>
        <taxon>Poaceae</taxon>
        <taxon>PACMAD clade</taxon>
        <taxon>Arundinoideae</taxon>
        <taxon>Arundineae</taxon>
        <taxon>Arundo</taxon>
    </lineage>
</organism>
<reference evidence="2" key="1">
    <citation type="submission" date="2014-09" db="EMBL/GenBank/DDBJ databases">
        <authorList>
            <person name="Magalhaes I.L.F."/>
            <person name="Oliveira U."/>
            <person name="Santos F.R."/>
            <person name="Vidigal T.H.D.A."/>
            <person name="Brescovit A.D."/>
            <person name="Santos A.J."/>
        </authorList>
    </citation>
    <scope>NUCLEOTIDE SEQUENCE</scope>
    <source>
        <tissue evidence="2">Shoot tissue taken approximately 20 cm above the soil surface</tissue>
    </source>
</reference>
<dbReference type="EMBL" id="GBRH01160923">
    <property type="protein sequence ID" value="JAE36973.1"/>
    <property type="molecule type" value="Transcribed_RNA"/>
</dbReference>
<evidence type="ECO:0000313" key="2">
    <source>
        <dbReference type="EMBL" id="JAE36973.1"/>
    </source>
</evidence>
<protein>
    <submittedName>
        <fullName evidence="2">Uncharacterized protein</fullName>
    </submittedName>
</protein>
<accession>A0A0A9HVN3</accession>
<name>A0A0A9HVN3_ARUDO</name>
<proteinExistence type="predicted"/>
<reference evidence="2" key="2">
    <citation type="journal article" date="2015" name="Data Brief">
        <title>Shoot transcriptome of the giant reed, Arundo donax.</title>
        <authorList>
            <person name="Barrero R.A."/>
            <person name="Guerrero F.D."/>
            <person name="Moolhuijzen P."/>
            <person name="Goolsby J.A."/>
            <person name="Tidwell J."/>
            <person name="Bellgard S.E."/>
            <person name="Bellgard M.I."/>
        </authorList>
    </citation>
    <scope>NUCLEOTIDE SEQUENCE</scope>
    <source>
        <tissue evidence="2">Shoot tissue taken approximately 20 cm above the soil surface</tissue>
    </source>
</reference>
<dbReference type="AlphaFoldDB" id="A0A0A9HVN3"/>
<feature type="region of interest" description="Disordered" evidence="1">
    <location>
        <begin position="28"/>
        <end position="52"/>
    </location>
</feature>